<dbReference type="InterPro" id="IPR036514">
    <property type="entry name" value="SGNH_hydro_sf"/>
</dbReference>
<protein>
    <submittedName>
        <fullName evidence="5">Lipase 1</fullName>
    </submittedName>
</protein>
<dbReference type="GO" id="GO:0019433">
    <property type="term" value="P:triglyceride catabolic process"/>
    <property type="evidence" value="ECO:0007669"/>
    <property type="project" value="TreeGrafter"/>
</dbReference>
<dbReference type="Pfam" id="PF13472">
    <property type="entry name" value="Lipase_GDSL_2"/>
    <property type="match status" value="1"/>
</dbReference>
<evidence type="ECO:0000256" key="1">
    <source>
        <dbReference type="PIRSR" id="PIRSR637460-1"/>
    </source>
</evidence>
<feature type="domain" description="SGNH hydrolase-type esterase" evidence="4">
    <location>
        <begin position="35"/>
        <end position="248"/>
    </location>
</feature>
<evidence type="ECO:0000256" key="2">
    <source>
        <dbReference type="PIRSR" id="PIRSR637460-2"/>
    </source>
</evidence>
<dbReference type="SUPFAM" id="SSF52266">
    <property type="entry name" value="SGNH hydrolase"/>
    <property type="match status" value="1"/>
</dbReference>
<gene>
    <name evidence="5" type="ORF">Afil01_67710</name>
</gene>
<reference evidence="5" key="1">
    <citation type="submission" date="2023-03" db="EMBL/GenBank/DDBJ databases">
        <title>Actinorhabdospora filicis NBRC 111898.</title>
        <authorList>
            <person name="Ichikawa N."/>
            <person name="Sato H."/>
            <person name="Tonouchi N."/>
        </authorList>
    </citation>
    <scope>NUCLEOTIDE SEQUENCE</scope>
    <source>
        <strain evidence="5">NBRC 111898</strain>
    </source>
</reference>
<dbReference type="Proteomes" id="UP001165079">
    <property type="component" value="Unassembled WGS sequence"/>
</dbReference>
<feature type="signal peptide" evidence="3">
    <location>
        <begin position="1"/>
        <end position="28"/>
    </location>
</feature>
<dbReference type="AlphaFoldDB" id="A0A9W6WCU2"/>
<feature type="disulfide bond" evidence="2">
    <location>
        <begin position="175"/>
        <end position="224"/>
    </location>
</feature>
<dbReference type="PANTHER" id="PTHR37981">
    <property type="entry name" value="LIPASE 2"/>
    <property type="match status" value="1"/>
</dbReference>
<feature type="chain" id="PRO_5040799731" evidence="3">
    <location>
        <begin position="29"/>
        <end position="259"/>
    </location>
</feature>
<keyword evidence="6" id="KW-1185">Reference proteome</keyword>
<dbReference type="InterPro" id="IPR037460">
    <property type="entry name" value="SEST-like"/>
</dbReference>
<dbReference type="PANTHER" id="PTHR37981:SF1">
    <property type="entry name" value="SGNH HYDROLASE-TYPE ESTERASE DOMAIN-CONTAINING PROTEIN"/>
    <property type="match status" value="1"/>
</dbReference>
<keyword evidence="2" id="KW-1015">Disulfide bond</keyword>
<sequence length="259" mass="26967">MSRRLRILALGGVLALASVLFAAAPAQAASIDYVALGDSYSSGTGTGQYIETNCYTSVHAYPYQLATDIGANLSFKACSGARTGDVTANQMGTLSAGTDLVTISIGGNDAGFSDVITQCNIPFVNCMDDIDNANTFIANSLPGKLDAVYNAISAKAPNAHVIVVGYPKLFKGNNCSVINGISAAERTALNDTANRLANAIAARASAHGFTFADARTPFTGHAICDSTSWINGLSWPIIESYHPNKLGQDGYTTLVEGKL</sequence>
<dbReference type="GO" id="GO:0004806">
    <property type="term" value="F:triacylglycerol lipase activity"/>
    <property type="evidence" value="ECO:0007669"/>
    <property type="project" value="TreeGrafter"/>
</dbReference>
<proteinExistence type="predicted"/>
<evidence type="ECO:0000256" key="3">
    <source>
        <dbReference type="SAM" id="SignalP"/>
    </source>
</evidence>
<comment type="caution">
    <text evidence="5">The sequence shown here is derived from an EMBL/GenBank/DDBJ whole genome shotgun (WGS) entry which is preliminary data.</text>
</comment>
<feature type="active site" description="Nucleophile" evidence="1">
    <location>
        <position position="39"/>
    </location>
</feature>
<evidence type="ECO:0000313" key="6">
    <source>
        <dbReference type="Proteomes" id="UP001165079"/>
    </source>
</evidence>
<feature type="disulfide bond" evidence="2">
    <location>
        <begin position="54"/>
        <end position="78"/>
    </location>
</feature>
<dbReference type="CDD" id="cd01823">
    <property type="entry name" value="SEST_like"/>
    <property type="match status" value="1"/>
</dbReference>
<dbReference type="Gene3D" id="3.40.50.1110">
    <property type="entry name" value="SGNH hydrolase"/>
    <property type="match status" value="1"/>
</dbReference>
<dbReference type="InterPro" id="IPR013830">
    <property type="entry name" value="SGNH_hydro"/>
</dbReference>
<feature type="disulfide bond" evidence="2">
    <location>
        <begin position="119"/>
        <end position="126"/>
    </location>
</feature>
<organism evidence="5 6">
    <name type="scientific">Actinorhabdospora filicis</name>
    <dbReference type="NCBI Taxonomy" id="1785913"/>
    <lineage>
        <taxon>Bacteria</taxon>
        <taxon>Bacillati</taxon>
        <taxon>Actinomycetota</taxon>
        <taxon>Actinomycetes</taxon>
        <taxon>Micromonosporales</taxon>
        <taxon>Micromonosporaceae</taxon>
        <taxon>Actinorhabdospora</taxon>
    </lineage>
</organism>
<keyword evidence="3" id="KW-0732">Signal</keyword>
<evidence type="ECO:0000259" key="4">
    <source>
        <dbReference type="Pfam" id="PF13472"/>
    </source>
</evidence>
<feature type="active site" evidence="1">
    <location>
        <position position="242"/>
    </location>
</feature>
<accession>A0A9W6WCU2</accession>
<name>A0A9W6WCU2_9ACTN</name>
<evidence type="ECO:0000313" key="5">
    <source>
        <dbReference type="EMBL" id="GLZ81964.1"/>
    </source>
</evidence>
<dbReference type="EMBL" id="BSTX01000008">
    <property type="protein sequence ID" value="GLZ81964.1"/>
    <property type="molecule type" value="Genomic_DNA"/>
</dbReference>
<dbReference type="RefSeq" id="WP_285667536.1">
    <property type="nucleotide sequence ID" value="NZ_BSTX01000008.1"/>
</dbReference>